<keyword evidence="2" id="KW-1185">Reference proteome</keyword>
<gene>
    <name evidence="1" type="ORF">BS78_K203900</name>
</gene>
<evidence type="ECO:0000313" key="2">
    <source>
        <dbReference type="Proteomes" id="UP001164776"/>
    </source>
</evidence>
<dbReference type="AlphaFoldDB" id="A0A9W7X8V2"/>
<accession>A0A9W7X8V2</accession>
<dbReference type="OrthoDB" id="604740at2759"/>
<name>A0A9W7X8V2_9POAL</name>
<evidence type="ECO:0000313" key="1">
    <source>
        <dbReference type="EMBL" id="KAJ1255480.1"/>
    </source>
</evidence>
<protein>
    <submittedName>
        <fullName evidence="1">Uncharacterized protein</fullName>
    </submittedName>
</protein>
<dbReference type="EMBL" id="MU629695">
    <property type="protein sequence ID" value="KAJ1255480.1"/>
    <property type="molecule type" value="Genomic_DNA"/>
</dbReference>
<organism evidence="1 2">
    <name type="scientific">Paspalum vaginatum</name>
    <name type="common">seashore paspalum</name>
    <dbReference type="NCBI Taxonomy" id="158149"/>
    <lineage>
        <taxon>Eukaryota</taxon>
        <taxon>Viridiplantae</taxon>
        <taxon>Streptophyta</taxon>
        <taxon>Embryophyta</taxon>
        <taxon>Tracheophyta</taxon>
        <taxon>Spermatophyta</taxon>
        <taxon>Magnoliopsida</taxon>
        <taxon>Liliopsida</taxon>
        <taxon>Poales</taxon>
        <taxon>Poaceae</taxon>
        <taxon>PACMAD clade</taxon>
        <taxon>Panicoideae</taxon>
        <taxon>Andropogonodae</taxon>
        <taxon>Paspaleae</taxon>
        <taxon>Paspalinae</taxon>
        <taxon>Paspalum</taxon>
    </lineage>
</organism>
<sequence length="104" mass="11463">MVLVLRTVNGFASGLWARRNRMSSPGWSTVRQNRHRLGAIDGTWSGICPRTTCGGTEGTDSASVPHPLRKKLLNHHKIKKYDALCLTLLVIVPCCCGRCSFARV</sequence>
<dbReference type="Proteomes" id="UP001164776">
    <property type="component" value="Unassembled WGS sequence"/>
</dbReference>
<proteinExistence type="predicted"/>
<comment type="caution">
    <text evidence="1">The sequence shown here is derived from an EMBL/GenBank/DDBJ whole genome shotgun (WGS) entry which is preliminary data.</text>
</comment>
<reference evidence="1 2" key="1">
    <citation type="submission" date="2022-10" db="EMBL/GenBank/DDBJ databases">
        <title>WGS assembly of Paspalum vaginatum 540-79.</title>
        <authorList>
            <person name="Sun G."/>
            <person name="Wase N."/>
            <person name="Shu S."/>
            <person name="Jenkins J."/>
            <person name="Zhou B."/>
            <person name="Torres-Rodriguez J."/>
            <person name="Chen C."/>
            <person name="Sandor L."/>
            <person name="Plott C."/>
            <person name="Yoshinga Y."/>
            <person name="Daum C."/>
            <person name="Qi P."/>
            <person name="Barry K."/>
            <person name="Lipzen A."/>
            <person name="Berry L."/>
            <person name="Pedersen C."/>
            <person name="Gottilla T."/>
            <person name="Foltz A."/>
            <person name="Yu H."/>
            <person name="O'Malley R."/>
            <person name="Zhang C."/>
            <person name="Devos K."/>
            <person name="Sigmon B."/>
            <person name="Yu B."/>
            <person name="Obata T."/>
            <person name="Schmutz J."/>
            <person name="Schnable J."/>
        </authorList>
    </citation>
    <scope>NUCLEOTIDE SEQUENCE [LARGE SCALE GENOMIC DNA]</scope>
    <source>
        <strain evidence="2">cv. 540-79</strain>
    </source>
</reference>